<comment type="catalytic activity">
    <reaction evidence="5">
        <text>ATP + H2O = ADP + phosphate + H(+)</text>
        <dbReference type="Rhea" id="RHEA:13065"/>
        <dbReference type="ChEBI" id="CHEBI:15377"/>
        <dbReference type="ChEBI" id="CHEBI:15378"/>
        <dbReference type="ChEBI" id="CHEBI:30616"/>
        <dbReference type="ChEBI" id="CHEBI:43474"/>
        <dbReference type="ChEBI" id="CHEBI:456216"/>
        <dbReference type="EC" id="3.6.4.13"/>
    </reaction>
</comment>
<dbReference type="InterPro" id="IPR044742">
    <property type="entry name" value="DEAD/DEAH_RhlB"/>
</dbReference>
<keyword evidence="5" id="KW-0963">Cytoplasm</keyword>
<keyword evidence="4 5" id="KW-0067">ATP-binding</keyword>
<evidence type="ECO:0000259" key="8">
    <source>
        <dbReference type="PROSITE" id="PS51194"/>
    </source>
</evidence>
<dbReference type="Pfam" id="PF00270">
    <property type="entry name" value="DEAD"/>
    <property type="match status" value="1"/>
</dbReference>
<dbReference type="Gene3D" id="3.30.70.330">
    <property type="match status" value="1"/>
</dbReference>
<keyword evidence="5" id="KW-0690">Ribosome biogenesis</keyword>
<keyword evidence="1 5" id="KW-0547">Nucleotide-binding</keyword>
<dbReference type="Pfam" id="PF00271">
    <property type="entry name" value="Helicase_C"/>
    <property type="match status" value="1"/>
</dbReference>
<evidence type="ECO:0000313" key="10">
    <source>
        <dbReference type="EMBL" id="EEQ07691.1"/>
    </source>
</evidence>
<dbReference type="InterPro" id="IPR011545">
    <property type="entry name" value="DEAD/DEAH_box_helicase_dom"/>
</dbReference>
<dbReference type="EC" id="3.6.4.13" evidence="5"/>
<dbReference type="HAMAP" id="MF_00965">
    <property type="entry name" value="DEAD_helicase_DbpA"/>
    <property type="match status" value="1"/>
</dbReference>
<reference evidence="10" key="1">
    <citation type="submission" date="2008-12" db="EMBL/GenBank/DDBJ databases">
        <title>Annotation of the Yersinia bercovieri ATCC 43970 genome.</title>
        <authorList>
            <person name="Read T.D."/>
            <person name="Akmal A."/>
            <person name="Bishop-Lilly K."/>
            <person name="Chen P.E."/>
            <person name="Cook C."/>
            <person name="Kiley M.P."/>
            <person name="Lentz S."/>
            <person name="Mateczun A."/>
            <person name="Nagarajan N."/>
            <person name="Nolan N."/>
            <person name="Osborne B.I."/>
            <person name="Pop M."/>
            <person name="Sozhamannan S."/>
            <person name="Stewart A.C."/>
            <person name="Sulakvelidze A."/>
            <person name="Thomason B."/>
            <person name="Willner K."/>
            <person name="Zwick M.E."/>
        </authorList>
    </citation>
    <scope>NUCLEOTIDE SEQUENCE [LARGE SCALE GENOMIC DNA]</scope>
    <source>
        <strain evidence="10">ATCC 43970</strain>
    </source>
</reference>
<dbReference type="InterPro" id="IPR014001">
    <property type="entry name" value="Helicase_ATP-bd"/>
</dbReference>
<protein>
    <recommendedName>
        <fullName evidence="5">ATP-dependent RNA helicase DbpA</fullName>
        <ecNumber evidence="5">3.6.4.13</ecNumber>
    </recommendedName>
</protein>
<evidence type="ECO:0000259" key="7">
    <source>
        <dbReference type="PROSITE" id="PS51192"/>
    </source>
</evidence>
<dbReference type="Pfam" id="PF03880">
    <property type="entry name" value="DbpA"/>
    <property type="match status" value="1"/>
</dbReference>
<feature type="domain" description="Helicase ATP-binding" evidence="7">
    <location>
        <begin position="86"/>
        <end position="257"/>
    </location>
</feature>
<evidence type="ECO:0000256" key="2">
    <source>
        <dbReference type="ARBA" id="ARBA00022801"/>
    </source>
</evidence>
<evidence type="ECO:0000313" key="11">
    <source>
        <dbReference type="Proteomes" id="UP000010319"/>
    </source>
</evidence>
<dbReference type="InterPro" id="IPR050079">
    <property type="entry name" value="DEAD_box_RNA_helicase"/>
</dbReference>
<comment type="caution">
    <text evidence="10">The sequence shown here is derived from an EMBL/GenBank/DDBJ whole genome shotgun (WGS) entry which is preliminary data.</text>
</comment>
<keyword evidence="11" id="KW-1185">Reference proteome</keyword>
<organism evidence="10 11">
    <name type="scientific">Yersinia bercovieri ATCC 43970</name>
    <dbReference type="NCBI Taxonomy" id="349968"/>
    <lineage>
        <taxon>Bacteria</taxon>
        <taxon>Pseudomonadati</taxon>
        <taxon>Pseudomonadota</taxon>
        <taxon>Gammaproteobacteria</taxon>
        <taxon>Enterobacterales</taxon>
        <taxon>Yersiniaceae</taxon>
        <taxon>Yersinia</taxon>
    </lineage>
</organism>
<dbReference type="PROSITE" id="PS51192">
    <property type="entry name" value="HELICASE_ATP_BIND_1"/>
    <property type="match status" value="1"/>
</dbReference>
<feature type="short sequence motif" description="Q motif" evidence="6">
    <location>
        <begin position="55"/>
        <end position="83"/>
    </location>
</feature>
<evidence type="ECO:0000256" key="1">
    <source>
        <dbReference type="ARBA" id="ARBA00022741"/>
    </source>
</evidence>
<keyword evidence="5" id="KW-0694">RNA-binding</keyword>
<dbReference type="GO" id="GO:0004386">
    <property type="term" value="F:helicase activity"/>
    <property type="evidence" value="ECO:0007669"/>
    <property type="project" value="UniProtKB-KW"/>
</dbReference>
<keyword evidence="3 5" id="KW-0347">Helicase</keyword>
<dbReference type="InterPro" id="IPR014014">
    <property type="entry name" value="RNA_helicase_DEAD_Q_motif"/>
</dbReference>
<dbReference type="InterPro" id="IPR028619">
    <property type="entry name" value="DEAD_helicase_DbpA"/>
</dbReference>
<dbReference type="SMART" id="SM00487">
    <property type="entry name" value="DEXDc"/>
    <property type="match status" value="1"/>
</dbReference>
<dbReference type="PROSITE" id="PS51194">
    <property type="entry name" value="HELICASE_CTER"/>
    <property type="match status" value="1"/>
</dbReference>
<evidence type="ECO:0000256" key="3">
    <source>
        <dbReference type="ARBA" id="ARBA00022806"/>
    </source>
</evidence>
<comment type="subcellular location">
    <subcellularLocation>
        <location evidence="5">Cytoplasm</location>
    </subcellularLocation>
</comment>
<dbReference type="InterPro" id="IPR001650">
    <property type="entry name" value="Helicase_C-like"/>
</dbReference>
<dbReference type="PROSITE" id="PS00039">
    <property type="entry name" value="DEAD_ATP_HELICASE"/>
    <property type="match status" value="1"/>
</dbReference>
<dbReference type="SUPFAM" id="SSF52540">
    <property type="entry name" value="P-loop containing nucleoside triphosphate hydrolases"/>
    <property type="match status" value="1"/>
</dbReference>
<dbReference type="InterPro" id="IPR012677">
    <property type="entry name" value="Nucleotide-bd_a/b_plait_sf"/>
</dbReference>
<dbReference type="Gene3D" id="3.40.50.300">
    <property type="entry name" value="P-loop containing nucleotide triphosphate hydrolases"/>
    <property type="match status" value="2"/>
</dbReference>
<dbReference type="NCBIfam" id="NF008744">
    <property type="entry name" value="PRK11776.1"/>
    <property type="match status" value="1"/>
</dbReference>
<dbReference type="InterPro" id="IPR027417">
    <property type="entry name" value="P-loop_NTPase"/>
</dbReference>
<keyword evidence="2 5" id="KW-0378">Hydrolase</keyword>
<dbReference type="InterPro" id="IPR005580">
    <property type="entry name" value="DbpA/CsdA_RNA-bd_dom"/>
</dbReference>
<evidence type="ECO:0000256" key="6">
    <source>
        <dbReference type="PROSITE-ProRule" id="PRU00552"/>
    </source>
</evidence>
<feature type="region of interest" description="Involved in 23S rRNA binding" evidence="5">
    <location>
        <begin position="437"/>
        <end position="511"/>
    </location>
</feature>
<dbReference type="InterPro" id="IPR000629">
    <property type="entry name" value="RNA-helicase_DEAD-box_CS"/>
</dbReference>
<dbReference type="EMBL" id="AALC02000009">
    <property type="protein sequence ID" value="EEQ07691.1"/>
    <property type="molecule type" value="Genomic_DNA"/>
</dbReference>
<comment type="function">
    <text evidence="5">DEAD-box RNA helicase involved in the assembly of the 50S ribosomal subunit. Has an RNA-dependent ATPase activity, which is specific for 23S rRNA, and a 3' to 5' RNA helicase activity that uses the energy of ATP hydrolysis to destabilize and unwind short rRNA duplexes.</text>
</comment>
<comment type="similarity">
    <text evidence="5">Belongs to the DEAD box helicase family. DbpA subfamily.</text>
</comment>
<dbReference type="PANTHER" id="PTHR47959">
    <property type="entry name" value="ATP-DEPENDENT RNA HELICASE RHLE-RELATED"/>
    <property type="match status" value="1"/>
</dbReference>
<dbReference type="Proteomes" id="UP000010319">
    <property type="component" value="Unassembled WGS sequence"/>
</dbReference>
<dbReference type="CDD" id="cd18787">
    <property type="entry name" value="SF2_C_DEAD"/>
    <property type="match status" value="1"/>
</dbReference>
<dbReference type="PROSITE" id="PS51195">
    <property type="entry name" value="Q_MOTIF"/>
    <property type="match status" value="1"/>
</dbReference>
<feature type="domain" description="DEAD-box RNA helicase Q" evidence="9">
    <location>
        <begin position="55"/>
        <end position="83"/>
    </location>
</feature>
<evidence type="ECO:0000256" key="5">
    <source>
        <dbReference type="HAMAP-Rule" id="MF_00965"/>
    </source>
</evidence>
<dbReference type="SMART" id="SM00490">
    <property type="entry name" value="HELICc"/>
    <property type="match status" value="1"/>
</dbReference>
<feature type="domain" description="Helicase C-terminal" evidence="8">
    <location>
        <begin position="267"/>
        <end position="432"/>
    </location>
</feature>
<name>A0ABM9Y1Y5_YERBE</name>
<evidence type="ECO:0000256" key="4">
    <source>
        <dbReference type="ARBA" id="ARBA00022840"/>
    </source>
</evidence>
<comment type="domain">
    <text evidence="5">Contains an N-terminal domain that binds non-specifically to RNA and a C-terminal domain that binds specifically and tightly to hairpin 92 of 23S rRNA.</text>
</comment>
<evidence type="ECO:0000259" key="9">
    <source>
        <dbReference type="PROSITE" id="PS51195"/>
    </source>
</evidence>
<dbReference type="CDD" id="cd00268">
    <property type="entry name" value="DEADc"/>
    <property type="match status" value="1"/>
</dbReference>
<dbReference type="PANTHER" id="PTHR47959:SF1">
    <property type="entry name" value="ATP-DEPENDENT RNA HELICASE DBPA"/>
    <property type="match status" value="1"/>
</dbReference>
<dbReference type="CDD" id="cd12501">
    <property type="entry name" value="RRM_EcDbpA_like"/>
    <property type="match status" value="1"/>
</dbReference>
<accession>A0ABM9Y1Y5</accession>
<sequence length="511" mass="55947">MCGLWGCSRAILRQLYTIVPAMAPFLVLSRQNIALAFRPSLPFHPVIRVIAVSTTSFSSLTLPAEQLSNLNELGYTEMTPVQAAALPAILNGQDVRAKAKTGSGKTAAFGIGLLDKIAVGEFVTQALVLCPTRELADQVSKELRRLARFTQNIKILTLCGGQPMGHQLDSLVHAPHIVVGTPGRIQEHLRKKTLVLDDLKILVLDEADRMLDMGFTDAIDDVIAYTPPQRQTLLFSATYPAGIEQISARVQRQPVNVEVDDGDEAPAIEQLFFETTREKRLPLLISVLSHYQPASAVVFCNTKKDCQSVYEALESRGISVLALHGDLEQRDRDQVLVRFANRSCRVLVATDVAARGLDIKDLELVVNFELAFDPEVHVHRIGRTGRAGMSGLAVSLCTPQEMTRAHAIEDYLQIKLKWTPADQLSRSANTMLEPEMVTLCIDGGRKAKIRPGDILGALTGDAGLTAADVGKIDMFPVHAYVAIRKASAKRALQQLQQGKIKGKNCKARLLK</sequence>
<proteinExistence type="inferred from homology"/>
<gene>
    <name evidence="5" type="primary">dbpA</name>
    <name evidence="10" type="ORF">yberc0001_20080</name>
</gene>